<dbReference type="Pfam" id="PF05258">
    <property type="entry name" value="DciA"/>
    <property type="match status" value="1"/>
</dbReference>
<gene>
    <name evidence="1" type="ORF">LPU83_1090</name>
</gene>
<proteinExistence type="predicted"/>
<accession>W6RQT2</accession>
<evidence type="ECO:0000313" key="2">
    <source>
        <dbReference type="Proteomes" id="UP000019443"/>
    </source>
</evidence>
<organism evidence="1 2">
    <name type="scientific">Rhizobium favelukesii</name>
    <dbReference type="NCBI Taxonomy" id="348824"/>
    <lineage>
        <taxon>Bacteria</taxon>
        <taxon>Pseudomonadati</taxon>
        <taxon>Pseudomonadota</taxon>
        <taxon>Alphaproteobacteria</taxon>
        <taxon>Hyphomicrobiales</taxon>
        <taxon>Rhizobiaceae</taxon>
        <taxon>Rhizobium/Agrobacterium group</taxon>
        <taxon>Rhizobium</taxon>
    </lineage>
</organism>
<dbReference type="HOGENOM" id="CLU_104595_1_1_5"/>
<name>W6RQT2_9HYPH</name>
<reference evidence="1" key="1">
    <citation type="submission" date="2013-11" db="EMBL/GenBank/DDBJ databases">
        <title>Draft genome sequence of the broad-host-range Rhizobium sp. LPU83 strain, a member of the low-genetic diversity Oregon-like Rhizobium sp. group.</title>
        <authorList>
            <person name="Wibberg D."/>
            <person name="Puehler A."/>
            <person name="Schlueter A."/>
        </authorList>
    </citation>
    <scope>NUCLEOTIDE SEQUENCE [LARGE SCALE GENOMIC DNA]</scope>
    <source>
        <strain evidence="1">LPU83</strain>
    </source>
</reference>
<dbReference type="eggNOG" id="COG5389">
    <property type="taxonomic scope" value="Bacteria"/>
</dbReference>
<evidence type="ECO:0000313" key="1">
    <source>
        <dbReference type="EMBL" id="CDM56766.1"/>
    </source>
</evidence>
<evidence type="ECO:0008006" key="3">
    <source>
        <dbReference type="Google" id="ProtNLM"/>
    </source>
</evidence>
<sequence>MPRAAIGGETRHGRSRWCRSYQSRRGLAARASSVVDVIICRRQGKCPILGEAMPRDQGSGAGWQRDVKVSMSYPRKGEKQISELANGLIDPVLAKRAGINTALLGSWDEIAGAEFADCTRPEKIAWARGNDDGGFRPGVLTIACEGARALFLTHAQGELIQRVNSFFGFAAVHQIRIVQKPVYQAVKRSRTPPPLKGAAAARLEDMMEGIEGDRLREAVKRLGTAVLGKRGR</sequence>
<dbReference type="EMBL" id="HG916852">
    <property type="protein sequence ID" value="CDM56766.1"/>
    <property type="molecule type" value="Genomic_DNA"/>
</dbReference>
<dbReference type="KEGG" id="rhl:LPU83_1090"/>
<dbReference type="PATRIC" id="fig|348824.6.peg.1177"/>
<keyword evidence="2" id="KW-1185">Reference proteome</keyword>
<dbReference type="Proteomes" id="UP000019443">
    <property type="component" value="Chromosome"/>
</dbReference>
<dbReference type="InterPro" id="IPR007922">
    <property type="entry name" value="DciA-like"/>
</dbReference>
<protein>
    <recommendedName>
        <fullName evidence="3">DUF721 domain-containing protein</fullName>
    </recommendedName>
</protein>
<dbReference type="AlphaFoldDB" id="W6RQT2"/>